<comment type="cofactor">
    <cofactor evidence="1 7">
        <name>pyridoxal 5'-phosphate</name>
        <dbReference type="ChEBI" id="CHEBI:597326"/>
    </cofactor>
</comment>
<feature type="binding site" evidence="7">
    <location>
        <begin position="334"/>
        <end position="335"/>
    </location>
    <ligand>
        <name>pyridoxal 5'-phosphate</name>
        <dbReference type="ChEBI" id="CHEBI:597326"/>
    </ligand>
</feature>
<proteinExistence type="inferred from homology"/>
<keyword evidence="9" id="KW-1185">Reference proteome</keyword>
<feature type="modified residue" description="N6-(pyridoxal phosphate)lysine" evidence="7">
    <location>
        <position position="297"/>
    </location>
</feature>
<feature type="binding site" evidence="7">
    <location>
        <position position="419"/>
    </location>
    <ligand>
        <name>substrate</name>
    </ligand>
</feature>
<dbReference type="EMBL" id="WOGT01000011">
    <property type="protein sequence ID" value="MUN55984.1"/>
    <property type="molecule type" value="Genomic_DNA"/>
</dbReference>
<comment type="function">
    <text evidence="7">Catalyzes the transfer of the alpha-amino group from S-adenosyl-L-methionine (SAM) to 7-keto-8-aminopelargonic acid (KAPA) to form 7,8-diaminopelargonic acid (DAPA). It is the only aminotransferase known to utilize SAM as an amino donor.</text>
</comment>
<dbReference type="CDD" id="cd00610">
    <property type="entry name" value="OAT_like"/>
    <property type="match status" value="1"/>
</dbReference>
<evidence type="ECO:0000313" key="8">
    <source>
        <dbReference type="EMBL" id="MUN55984.1"/>
    </source>
</evidence>
<dbReference type="NCBIfam" id="NF004624">
    <property type="entry name" value="PRK05964.1"/>
    <property type="match status" value="1"/>
</dbReference>
<comment type="subcellular location">
    <subcellularLocation>
        <location evidence="7">Cytoplasm</location>
    </subcellularLocation>
</comment>
<comment type="similarity">
    <text evidence="7">Belongs to the class-III pyridoxal-phosphate-dependent aminotransferase family. BioA subfamily.</text>
</comment>
<evidence type="ECO:0000256" key="2">
    <source>
        <dbReference type="ARBA" id="ARBA00022576"/>
    </source>
</evidence>
<dbReference type="SUPFAM" id="SSF53383">
    <property type="entry name" value="PLP-dependent transferases"/>
    <property type="match status" value="1"/>
</dbReference>
<dbReference type="PANTHER" id="PTHR42684:SF17">
    <property type="entry name" value="ADENOSYLMETHIONINE-8-AMINO-7-OXONONANOATE AMINOTRANSFERASE"/>
    <property type="match status" value="1"/>
</dbReference>
<evidence type="ECO:0000256" key="1">
    <source>
        <dbReference type="ARBA" id="ARBA00001933"/>
    </source>
</evidence>
<feature type="binding site" evidence="7">
    <location>
        <position position="64"/>
    </location>
    <ligand>
        <name>substrate</name>
    </ligand>
</feature>
<dbReference type="PANTHER" id="PTHR42684">
    <property type="entry name" value="ADENOSYLMETHIONINE-8-AMINO-7-OXONONANOATE AMINOTRANSFERASE"/>
    <property type="match status" value="1"/>
</dbReference>
<keyword evidence="2 7" id="KW-0032">Aminotransferase</keyword>
<comment type="caution">
    <text evidence="8">The sequence shown here is derived from an EMBL/GenBank/DDBJ whole genome shotgun (WGS) entry which is preliminary data.</text>
</comment>
<evidence type="ECO:0000256" key="3">
    <source>
        <dbReference type="ARBA" id="ARBA00022679"/>
    </source>
</evidence>
<dbReference type="Proteomes" id="UP000462152">
    <property type="component" value="Unassembled WGS sequence"/>
</dbReference>
<dbReference type="EC" id="2.6.1.62" evidence="7"/>
<dbReference type="UniPathway" id="UPA00078">
    <property type="reaction ID" value="UER00160"/>
</dbReference>
<dbReference type="GO" id="GO:0030170">
    <property type="term" value="F:pyridoxal phosphate binding"/>
    <property type="evidence" value="ECO:0007669"/>
    <property type="project" value="UniProtKB-UniRule"/>
</dbReference>
<dbReference type="HAMAP" id="MF_00834">
    <property type="entry name" value="BioA"/>
    <property type="match status" value="1"/>
</dbReference>
<gene>
    <name evidence="7 8" type="primary">bioA</name>
    <name evidence="8" type="ORF">GMA10_12320</name>
</gene>
<feature type="binding site" evidence="7">
    <location>
        <position position="333"/>
    </location>
    <ligand>
        <name>substrate</name>
    </ligand>
</feature>
<organism evidence="8 9">
    <name type="scientific">Rothia koreensis</name>
    <dbReference type="NCBI Taxonomy" id="592378"/>
    <lineage>
        <taxon>Bacteria</taxon>
        <taxon>Bacillati</taxon>
        <taxon>Actinomycetota</taxon>
        <taxon>Actinomycetes</taxon>
        <taxon>Micrococcales</taxon>
        <taxon>Micrococcaceae</taxon>
        <taxon>Rothia</taxon>
    </lineage>
</organism>
<dbReference type="InterPro" id="IPR005814">
    <property type="entry name" value="Aminotrans_3"/>
</dbReference>
<dbReference type="InterPro" id="IPR049704">
    <property type="entry name" value="Aminotrans_3_PPA_site"/>
</dbReference>
<dbReference type="Pfam" id="PF00202">
    <property type="entry name" value="Aminotran_3"/>
    <property type="match status" value="1"/>
</dbReference>
<comment type="catalytic activity">
    <reaction evidence="7">
        <text>(8S)-8-amino-7-oxononanoate + S-adenosyl-L-methionine = S-adenosyl-4-methylsulfanyl-2-oxobutanoate + (7R,8S)-7,8-diammoniononanoate</text>
        <dbReference type="Rhea" id="RHEA:16861"/>
        <dbReference type="ChEBI" id="CHEBI:16490"/>
        <dbReference type="ChEBI" id="CHEBI:59789"/>
        <dbReference type="ChEBI" id="CHEBI:149468"/>
        <dbReference type="ChEBI" id="CHEBI:149469"/>
        <dbReference type="EC" id="2.6.1.62"/>
    </reaction>
</comment>
<dbReference type="AlphaFoldDB" id="A0A7M3SW19"/>
<keyword evidence="7" id="KW-0963">Cytoplasm</keyword>
<evidence type="ECO:0000256" key="4">
    <source>
        <dbReference type="ARBA" id="ARBA00022691"/>
    </source>
</evidence>
<dbReference type="OrthoDB" id="9801052at2"/>
<dbReference type="InterPro" id="IPR005815">
    <property type="entry name" value="BioA"/>
</dbReference>
<keyword evidence="6 7" id="KW-0663">Pyridoxal phosphate</keyword>
<dbReference type="InterPro" id="IPR015422">
    <property type="entry name" value="PyrdxlP-dep_Trfase_small"/>
</dbReference>
<keyword evidence="5 7" id="KW-0093">Biotin biosynthesis</keyword>
<dbReference type="PROSITE" id="PS00600">
    <property type="entry name" value="AA_TRANSFER_CLASS_3"/>
    <property type="match status" value="1"/>
</dbReference>
<comment type="subunit">
    <text evidence="7">Homodimer.</text>
</comment>
<dbReference type="InterPro" id="IPR015424">
    <property type="entry name" value="PyrdxlP-dep_Trfase"/>
</dbReference>
<protein>
    <recommendedName>
        <fullName evidence="7">Adenosylmethionine-8-amino-7-oxononanoate aminotransferase</fullName>
        <ecNumber evidence="7">2.6.1.62</ecNumber>
    </recommendedName>
    <alternativeName>
        <fullName evidence="7">7,8-diamino-pelargonic acid aminotransferase</fullName>
        <shortName evidence="7">DAPA AT</shortName>
        <shortName evidence="7">DAPA aminotransferase</shortName>
    </alternativeName>
    <alternativeName>
        <fullName evidence="7">7,8-diaminononanoate synthase</fullName>
        <shortName evidence="7">DANS</shortName>
    </alternativeName>
    <alternativeName>
        <fullName evidence="7">Diaminopelargonic acid synthase</fullName>
    </alternativeName>
</protein>
<keyword evidence="4 7" id="KW-0949">S-adenosyl-L-methionine</keyword>
<dbReference type="GO" id="GO:0009102">
    <property type="term" value="P:biotin biosynthetic process"/>
    <property type="evidence" value="ECO:0007669"/>
    <property type="project" value="UniProtKB-UniRule"/>
</dbReference>
<dbReference type="GO" id="GO:0005737">
    <property type="term" value="C:cytoplasm"/>
    <property type="evidence" value="ECO:0007669"/>
    <property type="project" value="UniProtKB-SubCell"/>
</dbReference>
<feature type="binding site" evidence="7">
    <location>
        <position position="297"/>
    </location>
    <ligand>
        <name>substrate</name>
    </ligand>
</feature>
<dbReference type="Gene3D" id="3.90.1150.10">
    <property type="entry name" value="Aspartate Aminotransferase, domain 1"/>
    <property type="match status" value="1"/>
</dbReference>
<keyword evidence="3 7" id="KW-0808">Transferase</keyword>
<dbReference type="GO" id="GO:0004015">
    <property type="term" value="F:adenosylmethionine-8-amino-7-oxononanoate transaminase activity"/>
    <property type="evidence" value="ECO:0007669"/>
    <property type="project" value="UniProtKB-UniRule"/>
</dbReference>
<dbReference type="InterPro" id="IPR015421">
    <property type="entry name" value="PyrdxlP-dep_Trfase_major"/>
</dbReference>
<comment type="pathway">
    <text evidence="7">Cofactor biosynthesis; biotin biosynthesis; 7,8-diaminononanoate from 8-amino-7-oxononanoate (SAM route): step 1/1.</text>
</comment>
<evidence type="ECO:0000256" key="5">
    <source>
        <dbReference type="ARBA" id="ARBA00022756"/>
    </source>
</evidence>
<evidence type="ECO:0000313" key="9">
    <source>
        <dbReference type="Proteomes" id="UP000462152"/>
    </source>
</evidence>
<feature type="binding site" evidence="7">
    <location>
        <position position="268"/>
    </location>
    <ligand>
        <name>pyridoxal 5'-phosphate</name>
        <dbReference type="ChEBI" id="CHEBI:597326"/>
    </ligand>
</feature>
<name>A0A7M3SW19_9MICC</name>
<feature type="binding site" evidence="7">
    <location>
        <begin position="124"/>
        <end position="125"/>
    </location>
    <ligand>
        <name>pyridoxal 5'-phosphate</name>
        <dbReference type="ChEBI" id="CHEBI:597326"/>
    </ligand>
</feature>
<sequence>MSPRSEAVREVQGLIARDARHVWHPYAPAGEEQLYAVRSAEGALLRLEDAEGHEHTAIDAMGSWWAMVHGHSHPKLTGALQRQSEVMPHVMFGGLTHEPAVRLAENLVANSPEGLQHVFFSDSGSISVEIALKMVIQYQAASGRPERNRMLTVRGGYHGDTFATMSLCDPVDGMHHAFSPLATHHFFVPRPPSGHYDVDHATWTWDDQALEAWATEFEAILAENTERIGGVILEPVLQGAGGMRVYDPRALDVARRVCDAHDCLLVLDEIATGFGRTGRWTASEWAGIAPDIMCLGKALTGGTMTGAATLTTSRVARRVSAGTNGMPAALLHGPTFMGNPLFCAVSLASLELLTDHETGWASTVPRLERALAHGLAPAADLDSVSDVRVLGAVGVIELNRDVDVTAVTRAAVRRGVWIRPFRRLVYVMPPYITTDDQARQICHGLIEAIGEVHG</sequence>
<dbReference type="NCBIfam" id="TIGR00508">
    <property type="entry name" value="bioA"/>
    <property type="match status" value="1"/>
</dbReference>
<evidence type="ECO:0000256" key="7">
    <source>
        <dbReference type="HAMAP-Rule" id="MF_00834"/>
    </source>
</evidence>
<feature type="binding site" evidence="7">
    <location>
        <position position="157"/>
    </location>
    <ligand>
        <name>substrate</name>
    </ligand>
</feature>
<dbReference type="Gene3D" id="3.40.640.10">
    <property type="entry name" value="Type I PLP-dependent aspartate aminotransferase-like (Major domain)"/>
    <property type="match status" value="1"/>
</dbReference>
<evidence type="ECO:0000256" key="6">
    <source>
        <dbReference type="ARBA" id="ARBA00022898"/>
    </source>
</evidence>
<reference evidence="8 9" key="1">
    <citation type="submission" date="2019-12" db="EMBL/GenBank/DDBJ databases">
        <authorList>
            <person name="Li J."/>
            <person name="Shi Y."/>
            <person name="Xu G."/>
            <person name="Xiao D."/>
            <person name="Ran X."/>
        </authorList>
    </citation>
    <scope>NUCLEOTIDE SEQUENCE [LARGE SCALE GENOMIC DNA]</scope>
    <source>
        <strain evidence="8 9">JCM 15915</strain>
    </source>
</reference>
<feature type="site" description="Participates in the substrate recognition with KAPA and in a stacking interaction with the adenine ring of SAM" evidence="7">
    <location>
        <position position="26"/>
    </location>
</feature>
<accession>A0A7M3SW19</accession>